<evidence type="ECO:0000256" key="2">
    <source>
        <dbReference type="ARBA" id="ARBA00023242"/>
    </source>
</evidence>
<dbReference type="InterPro" id="IPR036864">
    <property type="entry name" value="Zn2-C6_fun-type_DNA-bd_sf"/>
</dbReference>
<evidence type="ECO:0000256" key="1">
    <source>
        <dbReference type="ARBA" id="ARBA00004123"/>
    </source>
</evidence>
<dbReference type="CDD" id="cd12148">
    <property type="entry name" value="fungal_TF_MHR"/>
    <property type="match status" value="1"/>
</dbReference>
<sequence>MLPMSVDRYALLAPKYHSADLMVYAGRKRKIKCNREYPCLPCNLRGEGTLCREVDAAQSSPPPIITLSALHARLLAVEEQIRVHLDEVKRSSAQSCGEAESSTKRPEKRKRSTGSEAEGLSAEGGDDNDEGDEDAATMLENFAIPGADIVEEIRIPGSPTGVALPFKETSTIDLLSHMAFLVEPGTDVVGRILRHLPPQATTEKLLTFYFGRLDWYTKVVHAPSFSADSKALYQMLNEGRTRGIRLNFLSLQFAVLSLSYRLLERDERQQLALSLDQTLASAQICYSATRALLQYNNWVGNHSLENLQTLITHWSLLGSCIKTAQNLGLSRLGSEDPGRKWPPAWRSQIRREVGRRVWWALVSIAELDSCLLTGSRRLVASIFASHGIFNARPLTEYSDDHDSVPAMERTVAMITGHNRRLRLYRPVLLQGRSSPHFDFTVLWIHIRHHPVRRSSVLLRQEQDTGRSKASRATRGSRSLEVDAEAASGHNATADLAFPGSGGPPSLRVLAKQLLSNLEVTKEAVLHDSLDPTAEDLETLLADLFGSTASYQVDEHGEHVGSNTPLS</sequence>
<keyword evidence="2" id="KW-0539">Nucleus</keyword>
<evidence type="ECO:0008006" key="6">
    <source>
        <dbReference type="Google" id="ProtNLM"/>
    </source>
</evidence>
<dbReference type="AlphaFoldDB" id="A0AAW0YTS6"/>
<dbReference type="PANTHER" id="PTHR31001:SF76">
    <property type="entry name" value="ZN(2)-C6 FUNGAL-TYPE DOMAIN-CONTAINING PROTEIN"/>
    <property type="match status" value="1"/>
</dbReference>
<evidence type="ECO:0000313" key="4">
    <source>
        <dbReference type="EMBL" id="KAK8845287.1"/>
    </source>
</evidence>
<dbReference type="Gene3D" id="4.10.240.10">
    <property type="entry name" value="Zn(2)-C6 fungal-type DNA-binding domain"/>
    <property type="match status" value="1"/>
</dbReference>
<name>A0AAW0YTS6_9TREE</name>
<comment type="caution">
    <text evidence="4">The sequence shown here is derived from an EMBL/GenBank/DDBJ whole genome shotgun (WGS) entry which is preliminary data.</text>
</comment>
<evidence type="ECO:0000256" key="3">
    <source>
        <dbReference type="SAM" id="MobiDB-lite"/>
    </source>
</evidence>
<accession>A0AAW0YTS6</accession>
<dbReference type="RefSeq" id="XP_066800095.1">
    <property type="nucleotide sequence ID" value="XM_066949087.1"/>
</dbReference>
<dbReference type="GeneID" id="92183258"/>
<protein>
    <recommendedName>
        <fullName evidence="6">Transcription factor domain-containing protein</fullName>
    </recommendedName>
</protein>
<gene>
    <name evidence="4" type="ORF">IAR55_006000</name>
</gene>
<dbReference type="InterPro" id="IPR050613">
    <property type="entry name" value="Sec_Metabolite_Reg"/>
</dbReference>
<dbReference type="GO" id="GO:0008270">
    <property type="term" value="F:zinc ion binding"/>
    <property type="evidence" value="ECO:0007669"/>
    <property type="project" value="InterPro"/>
</dbReference>
<dbReference type="Proteomes" id="UP001388673">
    <property type="component" value="Unassembled WGS sequence"/>
</dbReference>
<evidence type="ECO:0000313" key="5">
    <source>
        <dbReference type="Proteomes" id="UP001388673"/>
    </source>
</evidence>
<dbReference type="EMBL" id="JBCAWK010000012">
    <property type="protein sequence ID" value="KAK8845287.1"/>
    <property type="molecule type" value="Genomic_DNA"/>
</dbReference>
<organism evidence="4 5">
    <name type="scientific">Kwoniella newhampshirensis</name>
    <dbReference type="NCBI Taxonomy" id="1651941"/>
    <lineage>
        <taxon>Eukaryota</taxon>
        <taxon>Fungi</taxon>
        <taxon>Dikarya</taxon>
        <taxon>Basidiomycota</taxon>
        <taxon>Agaricomycotina</taxon>
        <taxon>Tremellomycetes</taxon>
        <taxon>Tremellales</taxon>
        <taxon>Cryptococcaceae</taxon>
        <taxon>Kwoniella</taxon>
    </lineage>
</organism>
<reference evidence="4 5" key="1">
    <citation type="journal article" date="2024" name="bioRxiv">
        <title>Comparative genomics of Cryptococcus and Kwoniella reveals pathogenesis evolution and contrasting karyotype dynamics via intercentromeric recombination or chromosome fusion.</title>
        <authorList>
            <person name="Coelho M.A."/>
            <person name="David-Palma M."/>
            <person name="Shea T."/>
            <person name="Bowers K."/>
            <person name="McGinley-Smith S."/>
            <person name="Mohammad A.W."/>
            <person name="Gnirke A."/>
            <person name="Yurkov A.M."/>
            <person name="Nowrousian M."/>
            <person name="Sun S."/>
            <person name="Cuomo C.A."/>
            <person name="Heitman J."/>
        </authorList>
    </citation>
    <scope>NUCLEOTIDE SEQUENCE [LARGE SCALE GENOMIC DNA]</scope>
    <source>
        <strain evidence="4 5">CBS 13917</strain>
    </source>
</reference>
<keyword evidence="5" id="KW-1185">Reference proteome</keyword>
<dbReference type="GO" id="GO:0000981">
    <property type="term" value="F:DNA-binding transcription factor activity, RNA polymerase II-specific"/>
    <property type="evidence" value="ECO:0007669"/>
    <property type="project" value="InterPro"/>
</dbReference>
<feature type="compositionally biased region" description="Acidic residues" evidence="3">
    <location>
        <begin position="124"/>
        <end position="133"/>
    </location>
</feature>
<feature type="compositionally biased region" description="Low complexity" evidence="3">
    <location>
        <begin position="114"/>
        <end position="123"/>
    </location>
</feature>
<comment type="subcellular location">
    <subcellularLocation>
        <location evidence="1">Nucleus</location>
    </subcellularLocation>
</comment>
<feature type="region of interest" description="Disordered" evidence="3">
    <location>
        <begin position="92"/>
        <end position="133"/>
    </location>
</feature>
<dbReference type="GO" id="GO:0005634">
    <property type="term" value="C:nucleus"/>
    <property type="evidence" value="ECO:0007669"/>
    <property type="project" value="UniProtKB-SubCell"/>
</dbReference>
<dbReference type="PANTHER" id="PTHR31001">
    <property type="entry name" value="UNCHARACTERIZED TRANSCRIPTIONAL REGULATORY PROTEIN"/>
    <property type="match status" value="1"/>
</dbReference>
<feature type="region of interest" description="Disordered" evidence="3">
    <location>
        <begin position="457"/>
        <end position="485"/>
    </location>
</feature>
<proteinExistence type="predicted"/>
<dbReference type="KEGG" id="kne:92183258"/>